<name>A0A6A7BY21_9PEZI</name>
<gene>
    <name evidence="2" type="ORF">K470DRAFT_99435</name>
</gene>
<dbReference type="Proteomes" id="UP000799421">
    <property type="component" value="Unassembled WGS sequence"/>
</dbReference>
<evidence type="ECO:0000313" key="2">
    <source>
        <dbReference type="EMBL" id="KAF2859418.1"/>
    </source>
</evidence>
<protein>
    <recommendedName>
        <fullName evidence="4">F-box domain-containing protein</fullName>
    </recommendedName>
</protein>
<evidence type="ECO:0000313" key="3">
    <source>
        <dbReference type="Proteomes" id="UP000799421"/>
    </source>
</evidence>
<proteinExistence type="predicted"/>
<accession>A0A6A7BY21</accession>
<feature type="region of interest" description="Disordered" evidence="1">
    <location>
        <begin position="1"/>
        <end position="28"/>
    </location>
</feature>
<dbReference type="OrthoDB" id="5372935at2759"/>
<reference evidence="2" key="1">
    <citation type="journal article" date="2020" name="Stud. Mycol.">
        <title>101 Dothideomycetes genomes: a test case for predicting lifestyles and emergence of pathogens.</title>
        <authorList>
            <person name="Haridas S."/>
            <person name="Albert R."/>
            <person name="Binder M."/>
            <person name="Bloem J."/>
            <person name="Labutti K."/>
            <person name="Salamov A."/>
            <person name="Andreopoulos B."/>
            <person name="Baker S."/>
            <person name="Barry K."/>
            <person name="Bills G."/>
            <person name="Bluhm B."/>
            <person name="Cannon C."/>
            <person name="Castanera R."/>
            <person name="Culley D."/>
            <person name="Daum C."/>
            <person name="Ezra D."/>
            <person name="Gonzalez J."/>
            <person name="Henrissat B."/>
            <person name="Kuo A."/>
            <person name="Liang C."/>
            <person name="Lipzen A."/>
            <person name="Lutzoni F."/>
            <person name="Magnuson J."/>
            <person name="Mondo S."/>
            <person name="Nolan M."/>
            <person name="Ohm R."/>
            <person name="Pangilinan J."/>
            <person name="Park H.-J."/>
            <person name="Ramirez L."/>
            <person name="Alfaro M."/>
            <person name="Sun H."/>
            <person name="Tritt A."/>
            <person name="Yoshinaga Y."/>
            <person name="Zwiers L.-H."/>
            <person name="Turgeon B."/>
            <person name="Goodwin S."/>
            <person name="Spatafora J."/>
            <person name="Crous P."/>
            <person name="Grigoriev I."/>
        </authorList>
    </citation>
    <scope>NUCLEOTIDE SEQUENCE</scope>
    <source>
        <strain evidence="2">CBS 480.64</strain>
    </source>
</reference>
<keyword evidence="3" id="KW-1185">Reference proteome</keyword>
<dbReference type="PANTHER" id="PTHR42085">
    <property type="entry name" value="F-BOX DOMAIN-CONTAINING PROTEIN"/>
    <property type="match status" value="1"/>
</dbReference>
<dbReference type="PANTHER" id="PTHR42085:SF2">
    <property type="entry name" value="F-BOX DOMAIN-CONTAINING PROTEIN"/>
    <property type="match status" value="1"/>
</dbReference>
<dbReference type="EMBL" id="MU005993">
    <property type="protein sequence ID" value="KAF2859418.1"/>
    <property type="molecule type" value="Genomic_DNA"/>
</dbReference>
<evidence type="ECO:0008006" key="4">
    <source>
        <dbReference type="Google" id="ProtNLM"/>
    </source>
</evidence>
<sequence length="266" mass="29940">MPQRRRAKPSTKPSPQSDPPPLPSEEERKPFPFFSLPGELRNVIYRYALHVSRPLDLDVSNTHLIRPLLSSLFVNRQMHSETYPIFYSQAIRLFPHHTSKFFYTRRPLLARLPRRYRNVVTCLDVTFGPGWSDPPKGHVTRGNAVLGLGDCVRVREVNVLVMCDPSDVMFEGWRGGDASPTGYTERCVDVLEGLCEQLPNLERVVLDAFKPALGGKLVTALVEVVEGFGLRFVKGTRWVDEESEGLETEFGGLRVGTCTSCEVLVV</sequence>
<dbReference type="InterPro" id="IPR038883">
    <property type="entry name" value="AN11006-like"/>
</dbReference>
<evidence type="ECO:0000256" key="1">
    <source>
        <dbReference type="SAM" id="MobiDB-lite"/>
    </source>
</evidence>
<organism evidence="2 3">
    <name type="scientific">Piedraia hortae CBS 480.64</name>
    <dbReference type="NCBI Taxonomy" id="1314780"/>
    <lineage>
        <taxon>Eukaryota</taxon>
        <taxon>Fungi</taxon>
        <taxon>Dikarya</taxon>
        <taxon>Ascomycota</taxon>
        <taxon>Pezizomycotina</taxon>
        <taxon>Dothideomycetes</taxon>
        <taxon>Dothideomycetidae</taxon>
        <taxon>Capnodiales</taxon>
        <taxon>Piedraiaceae</taxon>
        <taxon>Piedraia</taxon>
    </lineage>
</organism>
<dbReference type="AlphaFoldDB" id="A0A6A7BY21"/>